<dbReference type="PROSITE" id="PS50053">
    <property type="entry name" value="UBIQUITIN_2"/>
    <property type="match status" value="1"/>
</dbReference>
<evidence type="ECO:0000259" key="2">
    <source>
        <dbReference type="PROSITE" id="PS50053"/>
    </source>
</evidence>
<proteinExistence type="inferred from homology"/>
<keyword evidence="1" id="KW-0539">Nucleus</keyword>
<dbReference type="Pfam" id="PF11976">
    <property type="entry name" value="Rad60-SLD"/>
    <property type="match status" value="1"/>
</dbReference>
<reference evidence="3 4" key="1">
    <citation type="journal article" date="2016" name="Sci. Rep.">
        <title>The Dendrobium catenatum Lindl. genome sequence provides insights into polysaccharide synthase, floral development and adaptive evolution.</title>
        <authorList>
            <person name="Zhang G.Q."/>
            <person name="Xu Q."/>
            <person name="Bian C."/>
            <person name="Tsai W.C."/>
            <person name="Yeh C.M."/>
            <person name="Liu K.W."/>
            <person name="Yoshida K."/>
            <person name="Zhang L.S."/>
            <person name="Chang S.B."/>
            <person name="Chen F."/>
            <person name="Shi Y."/>
            <person name="Su Y.Y."/>
            <person name="Zhang Y.Q."/>
            <person name="Chen L.J."/>
            <person name="Yin Y."/>
            <person name="Lin M."/>
            <person name="Huang H."/>
            <person name="Deng H."/>
            <person name="Wang Z.W."/>
            <person name="Zhu S.L."/>
            <person name="Zhao X."/>
            <person name="Deng C."/>
            <person name="Niu S.C."/>
            <person name="Huang J."/>
            <person name="Wang M."/>
            <person name="Liu G.H."/>
            <person name="Yang H.J."/>
            <person name="Xiao X.J."/>
            <person name="Hsiao Y.Y."/>
            <person name="Wu W.L."/>
            <person name="Chen Y.Y."/>
            <person name="Mitsuda N."/>
            <person name="Ohme-Takagi M."/>
            <person name="Luo Y.B."/>
            <person name="Van de Peer Y."/>
            <person name="Liu Z.J."/>
        </authorList>
    </citation>
    <scope>NUCLEOTIDE SEQUENCE [LARGE SCALE GENOMIC DNA]</scope>
    <source>
        <tissue evidence="3">The whole plant</tissue>
    </source>
</reference>
<protein>
    <recommendedName>
        <fullName evidence="1">Small ubiquitin-related modifier</fullName>
        <shortName evidence="1">SUMO</shortName>
    </recommendedName>
</protein>
<comment type="similarity">
    <text evidence="1">Belongs to the ubiquitin family. SUMO subfamily.</text>
</comment>
<organism evidence="3 4">
    <name type="scientific">Dendrobium catenatum</name>
    <dbReference type="NCBI Taxonomy" id="906689"/>
    <lineage>
        <taxon>Eukaryota</taxon>
        <taxon>Viridiplantae</taxon>
        <taxon>Streptophyta</taxon>
        <taxon>Embryophyta</taxon>
        <taxon>Tracheophyta</taxon>
        <taxon>Spermatophyta</taxon>
        <taxon>Magnoliopsida</taxon>
        <taxon>Liliopsida</taxon>
        <taxon>Asparagales</taxon>
        <taxon>Orchidaceae</taxon>
        <taxon>Epidendroideae</taxon>
        <taxon>Malaxideae</taxon>
        <taxon>Dendrobiinae</taxon>
        <taxon>Dendrobium</taxon>
    </lineage>
</organism>
<dbReference type="EMBL" id="KZ502877">
    <property type="protein sequence ID" value="PKU71585.1"/>
    <property type="molecule type" value="Genomic_DNA"/>
</dbReference>
<dbReference type="PANTHER" id="PTHR10562">
    <property type="entry name" value="SMALL UBIQUITIN-RELATED MODIFIER"/>
    <property type="match status" value="1"/>
</dbReference>
<gene>
    <name evidence="3" type="primary">SUMO1</name>
    <name evidence="3" type="ORF">MA16_Dca004427</name>
</gene>
<dbReference type="InterPro" id="IPR022617">
    <property type="entry name" value="Rad60/SUMO-like_dom"/>
</dbReference>
<evidence type="ECO:0000313" key="4">
    <source>
        <dbReference type="Proteomes" id="UP000233837"/>
    </source>
</evidence>
<reference evidence="3 4" key="2">
    <citation type="journal article" date="2017" name="Nature">
        <title>The Apostasia genome and the evolution of orchids.</title>
        <authorList>
            <person name="Zhang G.Q."/>
            <person name="Liu K.W."/>
            <person name="Li Z."/>
            <person name="Lohaus R."/>
            <person name="Hsiao Y.Y."/>
            <person name="Niu S.C."/>
            <person name="Wang J.Y."/>
            <person name="Lin Y.C."/>
            <person name="Xu Q."/>
            <person name="Chen L.J."/>
            <person name="Yoshida K."/>
            <person name="Fujiwara S."/>
            <person name="Wang Z.W."/>
            <person name="Zhang Y.Q."/>
            <person name="Mitsuda N."/>
            <person name="Wang M."/>
            <person name="Liu G.H."/>
            <person name="Pecoraro L."/>
            <person name="Huang H.X."/>
            <person name="Xiao X.J."/>
            <person name="Lin M."/>
            <person name="Wu X.Y."/>
            <person name="Wu W.L."/>
            <person name="Chen Y.Y."/>
            <person name="Chang S.B."/>
            <person name="Sakamoto S."/>
            <person name="Ohme-Takagi M."/>
            <person name="Yagi M."/>
            <person name="Zeng S.J."/>
            <person name="Shen C.Y."/>
            <person name="Yeh C.M."/>
            <person name="Luo Y.B."/>
            <person name="Tsai W.C."/>
            <person name="Van de Peer Y."/>
            <person name="Liu Z.J."/>
        </authorList>
    </citation>
    <scope>NUCLEOTIDE SEQUENCE [LARGE SCALE GENOMIC DNA]</scope>
    <source>
        <tissue evidence="3">The whole plant</tissue>
    </source>
</reference>
<evidence type="ECO:0000313" key="3">
    <source>
        <dbReference type="EMBL" id="PKU71585.1"/>
    </source>
</evidence>
<evidence type="ECO:0000256" key="1">
    <source>
        <dbReference type="RuleBase" id="RU361190"/>
    </source>
</evidence>
<accession>A0A2I0W7E8</accession>
<feature type="domain" description="Ubiquitin-like" evidence="2">
    <location>
        <begin position="22"/>
        <end position="95"/>
    </location>
</feature>
<dbReference type="SUPFAM" id="SSF54236">
    <property type="entry name" value="Ubiquitin-like"/>
    <property type="match status" value="1"/>
</dbReference>
<dbReference type="InterPro" id="IPR029071">
    <property type="entry name" value="Ubiquitin-like_domsf"/>
</dbReference>
<dbReference type="Gene3D" id="3.10.20.90">
    <property type="entry name" value="Phosphatidylinositol 3-kinase Catalytic Subunit, Chain A, domain 1"/>
    <property type="match status" value="1"/>
</dbReference>
<sequence length="95" mass="10908">MASTSSKQDKGKSKKRKGEEIISLKVKSKDGEGEEIIYRVNATSKINELKKDYSNYQSFPINSIDFFFNGREIRDEDTPEQLKMKDGDEIEALIQ</sequence>
<dbReference type="SMART" id="SM00213">
    <property type="entry name" value="UBQ"/>
    <property type="match status" value="1"/>
</dbReference>
<keyword evidence="1" id="KW-0833">Ubl conjugation pathway</keyword>
<dbReference type="InterPro" id="IPR000626">
    <property type="entry name" value="Ubiquitin-like_dom"/>
</dbReference>
<dbReference type="GO" id="GO:0005634">
    <property type="term" value="C:nucleus"/>
    <property type="evidence" value="ECO:0007669"/>
    <property type="project" value="UniProtKB-SubCell"/>
</dbReference>
<dbReference type="STRING" id="906689.A0A2I0W7E8"/>
<name>A0A2I0W7E8_9ASPA</name>
<keyword evidence="4" id="KW-1185">Reference proteome</keyword>
<dbReference type="Proteomes" id="UP000233837">
    <property type="component" value="Unassembled WGS sequence"/>
</dbReference>
<dbReference type="AlphaFoldDB" id="A0A2I0W7E8"/>
<comment type="subcellular location">
    <subcellularLocation>
        <location evidence="1">Nucleus</location>
    </subcellularLocation>
</comment>